<evidence type="ECO:0000313" key="6">
    <source>
        <dbReference type="EMBL" id="KTA97827.1"/>
    </source>
</evidence>
<proteinExistence type="predicted"/>
<dbReference type="AlphaFoldDB" id="A0A0W0CW49"/>
<dbReference type="PIRSF" id="PIRSF006060">
    <property type="entry name" value="AA_transporter"/>
    <property type="match status" value="1"/>
</dbReference>
<evidence type="ECO:0000256" key="2">
    <source>
        <dbReference type="ARBA" id="ARBA00022692"/>
    </source>
</evidence>
<feature type="transmembrane region" description="Helical" evidence="5">
    <location>
        <begin position="376"/>
        <end position="396"/>
    </location>
</feature>
<dbReference type="VEuPathDB" id="FungiDB:B1J91_E04004g"/>
<evidence type="ECO:0000256" key="3">
    <source>
        <dbReference type="ARBA" id="ARBA00022989"/>
    </source>
</evidence>
<dbReference type="Proteomes" id="UP000054886">
    <property type="component" value="Unassembled WGS sequence"/>
</dbReference>
<feature type="transmembrane region" description="Helical" evidence="5">
    <location>
        <begin position="76"/>
        <end position="101"/>
    </location>
</feature>
<dbReference type="VEuPathDB" id="FungiDB:GVI51_E03729"/>
<feature type="transmembrane region" description="Helical" evidence="5">
    <location>
        <begin position="479"/>
        <end position="503"/>
    </location>
</feature>
<dbReference type="OMA" id="AIVFGKY"/>
<dbReference type="Pfam" id="PF13520">
    <property type="entry name" value="AA_permease_2"/>
    <property type="match status" value="1"/>
</dbReference>
<dbReference type="GO" id="GO:0015191">
    <property type="term" value="F:L-methionine transmembrane transporter activity"/>
    <property type="evidence" value="ECO:0007669"/>
    <property type="project" value="EnsemblFungi"/>
</dbReference>
<feature type="transmembrane region" description="Helical" evidence="5">
    <location>
        <begin position="325"/>
        <end position="349"/>
    </location>
</feature>
<reference evidence="6 7" key="1">
    <citation type="submission" date="2015-10" db="EMBL/GenBank/DDBJ databases">
        <title>Draft genomes sequences of Candida glabrata isolates 1A, 1B, 2A, 2B, 3A and 3B.</title>
        <authorList>
            <person name="Haavelsrud O.E."/>
            <person name="Gaustad P."/>
        </authorList>
    </citation>
    <scope>NUCLEOTIDE SEQUENCE [LARGE SCALE GENOMIC DNA]</scope>
    <source>
        <strain evidence="6">910700640</strain>
    </source>
</reference>
<feature type="transmembrane region" description="Helical" evidence="5">
    <location>
        <begin position="402"/>
        <end position="427"/>
    </location>
</feature>
<dbReference type="GO" id="GO:0016020">
    <property type="term" value="C:membrane"/>
    <property type="evidence" value="ECO:0007669"/>
    <property type="project" value="UniProtKB-SubCell"/>
</dbReference>
<comment type="subcellular location">
    <subcellularLocation>
        <location evidence="1">Membrane</location>
        <topology evidence="1">Multi-pass membrane protein</topology>
    </subcellularLocation>
</comment>
<feature type="transmembrane region" description="Helical" evidence="5">
    <location>
        <begin position="197"/>
        <end position="217"/>
    </location>
</feature>
<dbReference type="GO" id="GO:1903692">
    <property type="term" value="P:methionine import across plasma membrane"/>
    <property type="evidence" value="ECO:0007669"/>
    <property type="project" value="EnsemblFungi"/>
</dbReference>
<feature type="transmembrane region" description="Helical" evidence="5">
    <location>
        <begin position="122"/>
        <end position="145"/>
    </location>
</feature>
<dbReference type="Gene3D" id="1.20.1740.10">
    <property type="entry name" value="Amino acid/polyamine transporter I"/>
    <property type="match status" value="1"/>
</dbReference>
<keyword evidence="3 5" id="KW-1133">Transmembrane helix</keyword>
<feature type="transmembrane region" description="Helical" evidence="5">
    <location>
        <begin position="165"/>
        <end position="185"/>
    </location>
</feature>
<feature type="transmembrane region" description="Helical" evidence="5">
    <location>
        <begin position="439"/>
        <end position="459"/>
    </location>
</feature>
<sequence>MSKDHEVVPLLYDNDLEVGSYESLPREEKYLDEHEVPQGRHLGIFSTTVLFISRMVGSGIFSTPSNIFVSCGGNSFIFFTVWLLTALFAYAGLYIFLEFGYHLPRSGGRKVFLEHSFTHPKLLMSVTVACYSIFSGVALSGSVVFGKYFLAAIGYGSETYNAGNTSKYISIGFVVLATAIHGISVRSGIYIQNALGVVKLMLILMMCLTGFYAIMIYDAPTVTQWDSPFFSFQDKSAFSLNSLASAFISAFFCFAGWDSVHSVTSEVKNPARTLKISGLCSLAICALCYTLMNVAYTKVLSYEEIANAGPLVGSVLFKKLFGAQVGGALMTGSVAVSAASNVIVVIYGISRVNQEIFREGYLPFSKVLARNWPWDAPLFSLLTCALLTCTWIIILPSEGSSFNYLISVEGYGNQVFLLLVAVGLLLFRRQKTYQEHDNSIKASTLGVYSMILLCTYLVVGPFFGDQSANKIAFLPPYEVASVAILLSCVLFWFVKFIMLPFLFNYRLVSKTTTLSDGLRITEWKAYY</sequence>
<feature type="transmembrane region" description="Helical" evidence="5">
    <location>
        <begin position="278"/>
        <end position="296"/>
    </location>
</feature>
<gene>
    <name evidence="6" type="ORF">AO440_000988</name>
</gene>
<dbReference type="PhylomeDB" id="A0A0W0CW49"/>
<dbReference type="VEuPathDB" id="FungiDB:CAGL0E04004g"/>
<dbReference type="EMBL" id="LLZZ01000156">
    <property type="protein sequence ID" value="KTA97827.1"/>
    <property type="molecule type" value="Genomic_DNA"/>
</dbReference>
<comment type="caution">
    <text evidence="6">The sequence shown here is derived from an EMBL/GenBank/DDBJ whole genome shotgun (WGS) entry which is preliminary data.</text>
</comment>
<keyword evidence="4 5" id="KW-0472">Membrane</keyword>
<evidence type="ECO:0000256" key="4">
    <source>
        <dbReference type="ARBA" id="ARBA00023136"/>
    </source>
</evidence>
<evidence type="ECO:0000256" key="5">
    <source>
        <dbReference type="SAM" id="Phobius"/>
    </source>
</evidence>
<feature type="transmembrane region" description="Helical" evidence="5">
    <location>
        <begin position="237"/>
        <end position="257"/>
    </location>
</feature>
<keyword evidence="2 5" id="KW-0812">Transmembrane</keyword>
<dbReference type="InterPro" id="IPR002293">
    <property type="entry name" value="AA/rel_permease1"/>
</dbReference>
<evidence type="ECO:0000256" key="1">
    <source>
        <dbReference type="ARBA" id="ARBA00004141"/>
    </source>
</evidence>
<dbReference type="VEuPathDB" id="FungiDB:GWK60_E03707"/>
<dbReference type="PANTHER" id="PTHR11785">
    <property type="entry name" value="AMINO ACID TRANSPORTER"/>
    <property type="match status" value="1"/>
</dbReference>
<dbReference type="InterPro" id="IPR050598">
    <property type="entry name" value="AminoAcid_Transporter"/>
</dbReference>
<organism evidence="6 7">
    <name type="scientific">Candida glabrata</name>
    <name type="common">Yeast</name>
    <name type="synonym">Torulopsis glabrata</name>
    <dbReference type="NCBI Taxonomy" id="5478"/>
    <lineage>
        <taxon>Eukaryota</taxon>
        <taxon>Fungi</taxon>
        <taxon>Dikarya</taxon>
        <taxon>Ascomycota</taxon>
        <taxon>Saccharomycotina</taxon>
        <taxon>Saccharomycetes</taxon>
        <taxon>Saccharomycetales</taxon>
        <taxon>Saccharomycetaceae</taxon>
        <taxon>Nakaseomyces</taxon>
    </lineage>
</organism>
<accession>A0A0W0CW49</accession>
<dbReference type="PANTHER" id="PTHR11785:SF382">
    <property type="entry name" value="LOW-AFFINITY METHIONINE PERMEASE"/>
    <property type="match status" value="1"/>
</dbReference>
<evidence type="ECO:0000313" key="7">
    <source>
        <dbReference type="Proteomes" id="UP000054886"/>
    </source>
</evidence>
<protein>
    <submittedName>
        <fullName evidence="6">Low-affinity methionine permease</fullName>
    </submittedName>
</protein>
<name>A0A0W0CW49_CANGB</name>